<dbReference type="PROSITE" id="PS51670">
    <property type="entry name" value="SHKT"/>
    <property type="match status" value="3"/>
</dbReference>
<keyword evidence="2" id="KW-1015">Disulfide bond</keyword>
<dbReference type="GO" id="GO:0090729">
    <property type="term" value="F:toxin activity"/>
    <property type="evidence" value="ECO:0007669"/>
    <property type="project" value="UniProtKB-KW"/>
</dbReference>
<proteinExistence type="predicted"/>
<dbReference type="Gene3D" id="1.10.10.1940">
    <property type="match status" value="2"/>
</dbReference>
<feature type="domain" description="ShKT" evidence="3">
    <location>
        <begin position="140"/>
        <end position="174"/>
    </location>
</feature>
<dbReference type="PANTHER" id="PTHR21724">
    <property type="entry name" value="SHKT DOMAIN-CONTAINING PROTEIN"/>
    <property type="match status" value="1"/>
</dbReference>
<sequence length="178" mass="20237">CDAWGRKGFCRTNPKWMAKYCRKSCGTCVLQTPFLIADCFNTQPELCDAWGRKGFCRTNPKWMAKYCRKSCGTCGKAVYILHSSCRDYHPLCVEWAMKGRCQERDVAFTCPYNCFVCRKWISVILLLPPGPYDSLCVSDCHDNFAVCPTLGGMGYCDKRREFMSVNCQKTCGLCVVMA</sequence>
<name>A7SQ19_NEMVE</name>
<reference evidence="4 5" key="1">
    <citation type="journal article" date="2007" name="Science">
        <title>Sea anemone genome reveals ancestral eumetazoan gene repertoire and genomic organization.</title>
        <authorList>
            <person name="Putnam N.H."/>
            <person name="Srivastava M."/>
            <person name="Hellsten U."/>
            <person name="Dirks B."/>
            <person name="Chapman J."/>
            <person name="Salamov A."/>
            <person name="Terry A."/>
            <person name="Shapiro H."/>
            <person name="Lindquist E."/>
            <person name="Kapitonov V.V."/>
            <person name="Jurka J."/>
            <person name="Genikhovich G."/>
            <person name="Grigoriev I.V."/>
            <person name="Lucas S.M."/>
            <person name="Steele R.E."/>
            <person name="Finnerty J.R."/>
            <person name="Technau U."/>
            <person name="Martindale M.Q."/>
            <person name="Rokhsar D.S."/>
        </authorList>
    </citation>
    <scope>NUCLEOTIDE SEQUENCE [LARGE SCALE GENOMIC DNA]</scope>
    <source>
        <strain evidence="5">CH2 X CH6</strain>
    </source>
</reference>
<gene>
    <name evidence="4" type="ORF">NEMVEDRAFT_v1g127025</name>
</gene>
<keyword evidence="5" id="KW-1185">Reference proteome</keyword>
<dbReference type="PhylomeDB" id="A7SQ19"/>
<dbReference type="EMBL" id="DS469740">
    <property type="protein sequence ID" value="EDO34173.1"/>
    <property type="molecule type" value="Genomic_DNA"/>
</dbReference>
<dbReference type="Pfam" id="PF01549">
    <property type="entry name" value="ShK"/>
    <property type="match status" value="4"/>
</dbReference>
<dbReference type="HOGENOM" id="CLU_1514304_0_0_1"/>
<dbReference type="Proteomes" id="UP000001593">
    <property type="component" value="Unassembled WGS sequence"/>
</dbReference>
<evidence type="ECO:0000313" key="4">
    <source>
        <dbReference type="EMBL" id="EDO34173.1"/>
    </source>
</evidence>
<dbReference type="PANTHER" id="PTHR21724:SF109">
    <property type="entry name" value="SHKT DOMAIN-CONTAINING PROTEIN"/>
    <property type="match status" value="1"/>
</dbReference>
<evidence type="ECO:0000259" key="3">
    <source>
        <dbReference type="PROSITE" id="PS51670"/>
    </source>
</evidence>
<organism evidence="4 5">
    <name type="scientific">Nematostella vectensis</name>
    <name type="common">Starlet sea anemone</name>
    <dbReference type="NCBI Taxonomy" id="45351"/>
    <lineage>
        <taxon>Eukaryota</taxon>
        <taxon>Metazoa</taxon>
        <taxon>Cnidaria</taxon>
        <taxon>Anthozoa</taxon>
        <taxon>Hexacorallia</taxon>
        <taxon>Actiniaria</taxon>
        <taxon>Edwardsiidae</taxon>
        <taxon>Nematostella</taxon>
    </lineage>
</organism>
<feature type="non-terminal residue" evidence="4">
    <location>
        <position position="1"/>
    </location>
</feature>
<keyword evidence="1" id="KW-0800">Toxin</keyword>
<protein>
    <recommendedName>
        <fullName evidence="3">ShKT domain-containing protein</fullName>
    </recommendedName>
</protein>
<dbReference type="InParanoid" id="A7SQ19"/>
<dbReference type="OMA" id="KWMAKYC"/>
<dbReference type="SMART" id="SM00254">
    <property type="entry name" value="ShKT"/>
    <property type="match status" value="4"/>
</dbReference>
<evidence type="ECO:0000313" key="5">
    <source>
        <dbReference type="Proteomes" id="UP000001593"/>
    </source>
</evidence>
<comment type="caution">
    <text evidence="2">Lacks conserved residue(s) required for the propagation of feature annotation.</text>
</comment>
<feature type="domain" description="ShKT" evidence="3">
    <location>
        <begin position="39"/>
        <end position="74"/>
    </location>
</feature>
<evidence type="ECO:0000256" key="1">
    <source>
        <dbReference type="ARBA" id="ARBA00022656"/>
    </source>
</evidence>
<accession>A7SQ19</accession>
<dbReference type="InterPro" id="IPR003582">
    <property type="entry name" value="ShKT_dom"/>
</dbReference>
<evidence type="ECO:0000256" key="2">
    <source>
        <dbReference type="PROSITE-ProRule" id="PRU01005"/>
    </source>
</evidence>
<dbReference type="AlphaFoldDB" id="A7SQ19"/>
<feature type="domain" description="ShKT" evidence="3">
    <location>
        <begin position="1"/>
        <end position="28"/>
    </location>
</feature>
<feature type="disulfide bond" evidence="2">
    <location>
        <begin position="140"/>
        <end position="174"/>
    </location>
</feature>